<gene>
    <name evidence="7" type="ORF">FPZ11_05365</name>
</gene>
<feature type="region of interest" description="Disordered" evidence="5">
    <location>
        <begin position="1"/>
        <end position="35"/>
    </location>
</feature>
<keyword evidence="8" id="KW-1185">Reference proteome</keyword>
<reference evidence="7 8" key="1">
    <citation type="submission" date="2019-07" db="EMBL/GenBank/DDBJ databases">
        <title>Full genome sequence of Humibacter sp. WJ7-1.</title>
        <authorList>
            <person name="Im W.-T."/>
        </authorList>
    </citation>
    <scope>NUCLEOTIDE SEQUENCE [LARGE SCALE GENOMIC DNA]</scope>
    <source>
        <strain evidence="7 8">WJ7-1</strain>
    </source>
</reference>
<evidence type="ECO:0000256" key="1">
    <source>
        <dbReference type="ARBA" id="ARBA00022723"/>
    </source>
</evidence>
<evidence type="ECO:0000256" key="2">
    <source>
        <dbReference type="ARBA" id="ARBA00022771"/>
    </source>
</evidence>
<keyword evidence="1" id="KW-0479">Metal-binding</keyword>
<dbReference type="Pfam" id="PF01258">
    <property type="entry name" value="zf-dskA_traR"/>
    <property type="match status" value="1"/>
</dbReference>
<dbReference type="SUPFAM" id="SSF57716">
    <property type="entry name" value="Glucocorticoid receptor-like (DNA-binding domain)"/>
    <property type="match status" value="1"/>
</dbReference>
<feature type="zinc finger region" description="dksA C4-type" evidence="4">
    <location>
        <begin position="71"/>
        <end position="95"/>
    </location>
</feature>
<dbReference type="InterPro" id="IPR000962">
    <property type="entry name" value="Znf_DskA_TraR"/>
</dbReference>
<evidence type="ECO:0000313" key="8">
    <source>
        <dbReference type="Proteomes" id="UP000320216"/>
    </source>
</evidence>
<dbReference type="PROSITE" id="PS51128">
    <property type="entry name" value="ZF_DKSA_2"/>
    <property type="match status" value="1"/>
</dbReference>
<keyword evidence="3" id="KW-0862">Zinc</keyword>
<dbReference type="OrthoDB" id="1121111at2"/>
<dbReference type="KEGG" id="huw:FPZ11_05365"/>
<evidence type="ECO:0000256" key="5">
    <source>
        <dbReference type="SAM" id="MobiDB-lite"/>
    </source>
</evidence>
<dbReference type="Proteomes" id="UP000320216">
    <property type="component" value="Chromosome"/>
</dbReference>
<evidence type="ECO:0000259" key="6">
    <source>
        <dbReference type="Pfam" id="PF01258"/>
    </source>
</evidence>
<dbReference type="AlphaFoldDB" id="A0A5B8M8H3"/>
<evidence type="ECO:0000313" key="7">
    <source>
        <dbReference type="EMBL" id="QDZ16713.1"/>
    </source>
</evidence>
<evidence type="ECO:0000256" key="3">
    <source>
        <dbReference type="ARBA" id="ARBA00022833"/>
    </source>
</evidence>
<name>A0A5B8M8H3_9MICO</name>
<protein>
    <submittedName>
        <fullName evidence="7">Molecular chaperone DnaK</fullName>
    </submittedName>
</protein>
<sequence>MLARQGRVDASLSDAREARSGGQADDEHDPEGPTMAATWSQLTGLHDDLEVELTEIDHALSRIEAGTYGVCVNCGKPIGVARLRARPYAELCIDCAKAVESH</sequence>
<dbReference type="Gene3D" id="1.20.120.910">
    <property type="entry name" value="DksA, coiled-coil domain"/>
    <property type="match status" value="1"/>
</dbReference>
<dbReference type="GO" id="GO:0008270">
    <property type="term" value="F:zinc ion binding"/>
    <property type="evidence" value="ECO:0007669"/>
    <property type="project" value="UniProtKB-KW"/>
</dbReference>
<keyword evidence="2" id="KW-0863">Zinc-finger</keyword>
<accession>A0A5B8M8H3</accession>
<dbReference type="EMBL" id="CP042305">
    <property type="protein sequence ID" value="QDZ16713.1"/>
    <property type="molecule type" value="Genomic_DNA"/>
</dbReference>
<evidence type="ECO:0000256" key="4">
    <source>
        <dbReference type="PROSITE-ProRule" id="PRU00510"/>
    </source>
</evidence>
<proteinExistence type="predicted"/>
<feature type="domain" description="Zinc finger DksA/TraR C4-type" evidence="6">
    <location>
        <begin position="66"/>
        <end position="100"/>
    </location>
</feature>
<dbReference type="PANTHER" id="PTHR33823">
    <property type="entry name" value="RNA POLYMERASE-BINDING TRANSCRIPTION FACTOR DKSA-RELATED"/>
    <property type="match status" value="1"/>
</dbReference>
<organism evidence="7 8">
    <name type="scientific">Humibacter ginsenosidimutans</name>
    <dbReference type="NCBI Taxonomy" id="2599293"/>
    <lineage>
        <taxon>Bacteria</taxon>
        <taxon>Bacillati</taxon>
        <taxon>Actinomycetota</taxon>
        <taxon>Actinomycetes</taxon>
        <taxon>Micrococcales</taxon>
        <taxon>Microbacteriaceae</taxon>
        <taxon>Humibacter</taxon>
    </lineage>
</organism>